<dbReference type="STRING" id="154538.A0A1M2VED3"/>
<feature type="compositionally biased region" description="Low complexity" evidence="1">
    <location>
        <begin position="284"/>
        <end position="297"/>
    </location>
</feature>
<gene>
    <name evidence="2" type="ORF">TRAPUB_3142</name>
</gene>
<evidence type="ECO:0000313" key="2">
    <source>
        <dbReference type="EMBL" id="OJT05955.1"/>
    </source>
</evidence>
<dbReference type="EMBL" id="MNAD01001364">
    <property type="protein sequence ID" value="OJT05955.1"/>
    <property type="molecule type" value="Genomic_DNA"/>
</dbReference>
<dbReference type="Proteomes" id="UP000184267">
    <property type="component" value="Unassembled WGS sequence"/>
</dbReference>
<feature type="compositionally biased region" description="Gly residues" evidence="1">
    <location>
        <begin position="633"/>
        <end position="643"/>
    </location>
</feature>
<dbReference type="OrthoDB" id="2687738at2759"/>
<feature type="compositionally biased region" description="Basic and acidic residues" evidence="1">
    <location>
        <begin position="600"/>
        <end position="612"/>
    </location>
</feature>
<reference evidence="2 3" key="1">
    <citation type="submission" date="2016-10" db="EMBL/GenBank/DDBJ databases">
        <title>Genome sequence of the basidiomycete white-rot fungus Trametes pubescens.</title>
        <authorList>
            <person name="Makela M.R."/>
            <person name="Granchi Z."/>
            <person name="Peng M."/>
            <person name="De Vries R.P."/>
            <person name="Grigoriev I."/>
            <person name="Riley R."/>
            <person name="Hilden K."/>
        </authorList>
    </citation>
    <scope>NUCLEOTIDE SEQUENCE [LARGE SCALE GENOMIC DNA]</scope>
    <source>
        <strain evidence="2 3">FBCC735</strain>
    </source>
</reference>
<feature type="compositionally biased region" description="Polar residues" evidence="1">
    <location>
        <begin position="263"/>
        <end position="282"/>
    </location>
</feature>
<accession>A0A1M2VED3</accession>
<feature type="compositionally biased region" description="Polar residues" evidence="1">
    <location>
        <begin position="472"/>
        <end position="483"/>
    </location>
</feature>
<feature type="compositionally biased region" description="Low complexity" evidence="1">
    <location>
        <begin position="511"/>
        <end position="520"/>
    </location>
</feature>
<feature type="compositionally biased region" description="Polar residues" evidence="1">
    <location>
        <begin position="1163"/>
        <end position="1172"/>
    </location>
</feature>
<keyword evidence="3" id="KW-1185">Reference proteome</keyword>
<evidence type="ECO:0000256" key="1">
    <source>
        <dbReference type="SAM" id="MobiDB-lite"/>
    </source>
</evidence>
<feature type="compositionally biased region" description="Pro residues" evidence="1">
    <location>
        <begin position="521"/>
        <end position="531"/>
    </location>
</feature>
<evidence type="ECO:0000313" key="3">
    <source>
        <dbReference type="Proteomes" id="UP000184267"/>
    </source>
</evidence>
<feature type="compositionally biased region" description="Basic and acidic residues" evidence="1">
    <location>
        <begin position="545"/>
        <end position="554"/>
    </location>
</feature>
<feature type="region of interest" description="Disordered" evidence="1">
    <location>
        <begin position="14"/>
        <end position="101"/>
    </location>
</feature>
<protein>
    <submittedName>
        <fullName evidence="2">Uncharacterized protein</fullName>
    </submittedName>
</protein>
<dbReference type="AlphaFoldDB" id="A0A1M2VED3"/>
<sequence>MPFLGIFGKRDKHRTLDAATEHSTSTTSDFDSSDADHVLHSAASAPPRSIYAGPPGASSSKLKLGLRSKKPLISRTDTNLLSPPSSFSAVRSESDHNLFTPPRRSAVFATYDDPTNALSTRSLPAQPTAASHANMKEWIDLGSNATSPPLPPKPTKGIFSWAHRERKKSKPPPPPPVLDSPAPLPDSTMDPDSFNLRSFRHVRPESPSDSVSILPPVRPRPREGSFTSDSSQRISVAAFREAHARRSAANSPVPSFSHDALSPGSSTGLRPPSSFVNRSSARISGAAKSNDSSSSSSDDSEEQDSEASSTLKPRRNRTITQGSTKSPISPGQKAISEMAKSAPPKPHSILIRSSSSSSTSSSSSSSSDDAPLATLVSARRPGSAASSAPSSATRAQRVPPKPLIDISTIATSPPIRPPVDRPPVPAKESPFDDRRSLMNRREKEKQASPPPTTPTHAAKPSLNDRLALLTKGAQSPSTDNGQDASKEEEKERGRGRKPPTRSQTQPPEFTLPLPRATASPSPLPSPVPPRKPNGRSMSSPNATFEDVKQHDGKATPDAPPIVPTPIRTRTPPPAFAVTSRPTSQFSMLSIGGLGQQEPQWHSDSRASEETVRTSRARASTLIVDGEQARSKGFTGGGFTGGGLLAAAAAGSTSSLSGQSTGSGVVPTRAGRQRASTIISSSPAPTPSISPSPSPLGSSVDARSRSRSNMRRNSQLDTPPHDLPPPRLVTRTTSPDARNVGSSASSPTMRPLRSALKPSPQPSPVSEKNTPFPRSRTSSLAAFSSFPMPPRPFAESSSGFGLRGNSPASSTGDSSSGRTPITPVDGSDLSATAPSAMNAQRRTHRKSASVTFDEPERGRPGVRGDADNAEGSGPDERRRRERRRSEAKAAIELGKIVNGKGPISTDDDDEGARMNNMGPRMNMYSPMMGAGMSPINVTPPTPMSFNAPQTPTGMFNPAAAGSFMFPMMPPNADPAFMVAHQQAMMAAKQAFQMAVAQQALAAANEEWERGSSATSAFGAYGGLGANGGMFPGMNMNMGLGMGAPWQGGPMMFPSSQSMFGGSVAGGSEYGGGGSPGWGSRSAYGEPSGYAGSPGERAAMALRSSQYFGGGYGSGARSEVGGPTSARSGGGGGGGQPRPRTRTNPPNEALPAQHAKNKGGPPPSSWNARTNRPG</sequence>
<feature type="compositionally biased region" description="Polar residues" evidence="1">
    <location>
        <begin position="75"/>
        <end position="91"/>
    </location>
</feature>
<organism evidence="2 3">
    <name type="scientific">Trametes pubescens</name>
    <name type="common">White-rot fungus</name>
    <dbReference type="NCBI Taxonomy" id="154538"/>
    <lineage>
        <taxon>Eukaryota</taxon>
        <taxon>Fungi</taxon>
        <taxon>Dikarya</taxon>
        <taxon>Basidiomycota</taxon>
        <taxon>Agaricomycotina</taxon>
        <taxon>Agaricomycetes</taxon>
        <taxon>Polyporales</taxon>
        <taxon>Polyporaceae</taxon>
        <taxon>Trametes</taxon>
    </lineage>
</organism>
<feature type="compositionally biased region" description="Pro residues" evidence="1">
    <location>
        <begin position="171"/>
        <end position="184"/>
    </location>
</feature>
<feature type="compositionally biased region" description="Polar residues" evidence="1">
    <location>
        <begin position="318"/>
        <end position="329"/>
    </location>
</feature>
<dbReference type="OMA" id="WAHRERK"/>
<name>A0A1M2VED3_TRAPU</name>
<feature type="compositionally biased region" description="Polar residues" evidence="1">
    <location>
        <begin position="729"/>
        <end position="747"/>
    </location>
</feature>
<feature type="compositionally biased region" description="Polar residues" evidence="1">
    <location>
        <begin position="225"/>
        <end position="234"/>
    </location>
</feature>
<feature type="compositionally biased region" description="Low complexity" evidence="1">
    <location>
        <begin position="1113"/>
        <end position="1125"/>
    </location>
</feature>
<feature type="compositionally biased region" description="Basic and acidic residues" evidence="1">
    <location>
        <begin position="873"/>
        <end position="885"/>
    </location>
</feature>
<feature type="compositionally biased region" description="Pro residues" evidence="1">
    <location>
        <begin position="414"/>
        <end position="425"/>
    </location>
</feature>
<feature type="compositionally biased region" description="Basic and acidic residues" evidence="1">
    <location>
        <begin position="853"/>
        <end position="865"/>
    </location>
</feature>
<feature type="compositionally biased region" description="Low complexity" evidence="1">
    <location>
        <begin position="803"/>
        <end position="816"/>
    </location>
</feature>
<feature type="compositionally biased region" description="Low complexity" evidence="1">
    <location>
        <begin position="353"/>
        <end position="367"/>
    </location>
</feature>
<feature type="compositionally biased region" description="Basic and acidic residues" evidence="1">
    <location>
        <begin position="429"/>
        <end position="446"/>
    </location>
</feature>
<proteinExistence type="predicted"/>
<feature type="region of interest" description="Disordered" evidence="1">
    <location>
        <begin position="140"/>
        <end position="885"/>
    </location>
</feature>
<feature type="region of interest" description="Disordered" evidence="1">
    <location>
        <begin position="1112"/>
        <end position="1172"/>
    </location>
</feature>
<feature type="compositionally biased region" description="Pro residues" evidence="1">
    <location>
        <begin position="683"/>
        <end position="693"/>
    </location>
</feature>
<feature type="compositionally biased region" description="Polar residues" evidence="1">
    <location>
        <begin position="828"/>
        <end position="839"/>
    </location>
</feature>
<feature type="compositionally biased region" description="Low complexity" evidence="1">
    <location>
        <begin position="644"/>
        <end position="663"/>
    </location>
</feature>
<feature type="compositionally biased region" description="Low complexity" evidence="1">
    <location>
        <begin position="377"/>
        <end position="395"/>
    </location>
</feature>
<comment type="caution">
    <text evidence="2">The sequence shown here is derived from an EMBL/GenBank/DDBJ whole genome shotgun (WGS) entry which is preliminary data.</text>
</comment>